<reference evidence="1 2" key="1">
    <citation type="submission" date="2021-03" db="EMBL/GenBank/DDBJ databases">
        <title>Draft genome sequence of Janthinobacterium sp. strain PLB02 isolated from infected primmorphs (Lubomirskia baicalensis).</title>
        <authorList>
            <person name="Chernogor L.I."/>
            <person name="Belikov S.I."/>
            <person name="Petrushin I.S."/>
        </authorList>
    </citation>
    <scope>NUCLEOTIDE SEQUENCE [LARGE SCALE GENOMIC DNA]</scope>
    <source>
        <strain evidence="1 2">PLB02</strain>
    </source>
</reference>
<sequence length="56" mass="6274">MRIHALRPGSSLQALSRHATQALFLCASLSPALAGLPHLMEYVWNYMITVWHPTSK</sequence>
<organism evidence="1 2">
    <name type="scientific">Janthinobacterium lividum</name>
    <dbReference type="NCBI Taxonomy" id="29581"/>
    <lineage>
        <taxon>Bacteria</taxon>
        <taxon>Pseudomonadati</taxon>
        <taxon>Pseudomonadota</taxon>
        <taxon>Betaproteobacteria</taxon>
        <taxon>Burkholderiales</taxon>
        <taxon>Oxalobacteraceae</taxon>
        <taxon>Janthinobacterium</taxon>
    </lineage>
</organism>
<name>A0AAJ4MPC4_9BURK</name>
<evidence type="ECO:0000313" key="1">
    <source>
        <dbReference type="EMBL" id="QSX94575.1"/>
    </source>
</evidence>
<dbReference type="EMBL" id="CP071520">
    <property type="protein sequence ID" value="QSX94575.1"/>
    <property type="molecule type" value="Genomic_DNA"/>
</dbReference>
<evidence type="ECO:0000313" key="2">
    <source>
        <dbReference type="Proteomes" id="UP000662821"/>
    </source>
</evidence>
<proteinExistence type="predicted"/>
<gene>
    <name evidence="1" type="ORF">J3P46_17805</name>
</gene>
<protein>
    <submittedName>
        <fullName evidence="1">Uncharacterized protein</fullName>
    </submittedName>
</protein>
<dbReference type="Proteomes" id="UP000662821">
    <property type="component" value="Chromosome"/>
</dbReference>
<dbReference type="RefSeq" id="WP_191909705.1">
    <property type="nucleotide sequence ID" value="NZ_CP071520.1"/>
</dbReference>
<dbReference type="AlphaFoldDB" id="A0AAJ4MPC4"/>
<accession>A0AAJ4MPC4</accession>